<name>A0A2T2ZUH7_9PEZI</name>
<evidence type="ECO:0000313" key="2">
    <source>
        <dbReference type="Proteomes" id="UP000241462"/>
    </source>
</evidence>
<dbReference type="EMBL" id="KZ678675">
    <property type="protein sequence ID" value="PSR77069.1"/>
    <property type="molecule type" value="Genomic_DNA"/>
</dbReference>
<dbReference type="InParanoid" id="A0A2T2ZUH7"/>
<evidence type="ECO:0000313" key="1">
    <source>
        <dbReference type="EMBL" id="PSR77069.1"/>
    </source>
</evidence>
<protein>
    <submittedName>
        <fullName evidence="1">Uncharacterized protein</fullName>
    </submittedName>
</protein>
<sequence>MCKPSYKLVHTHARVHCQGHDKTQQTSHTHTPWVQQSGPFFNPINSSTSIQSRHHTAALASGSRCSQTLLFLILWGDSWTLL</sequence>
<keyword evidence="2" id="KW-1185">Reference proteome</keyword>
<accession>A0A2T2ZUH7</accession>
<organism evidence="1 2">
    <name type="scientific">Coniella lustricola</name>
    <dbReference type="NCBI Taxonomy" id="2025994"/>
    <lineage>
        <taxon>Eukaryota</taxon>
        <taxon>Fungi</taxon>
        <taxon>Dikarya</taxon>
        <taxon>Ascomycota</taxon>
        <taxon>Pezizomycotina</taxon>
        <taxon>Sordariomycetes</taxon>
        <taxon>Sordariomycetidae</taxon>
        <taxon>Diaporthales</taxon>
        <taxon>Schizoparmaceae</taxon>
        <taxon>Coniella</taxon>
    </lineage>
</organism>
<dbReference type="Proteomes" id="UP000241462">
    <property type="component" value="Unassembled WGS sequence"/>
</dbReference>
<reference evidence="1 2" key="1">
    <citation type="journal article" date="2018" name="Mycol. Prog.">
        <title>Coniella lustricola, a new species from submerged detritus.</title>
        <authorList>
            <person name="Raudabaugh D.B."/>
            <person name="Iturriaga T."/>
            <person name="Carver A."/>
            <person name="Mondo S."/>
            <person name="Pangilinan J."/>
            <person name="Lipzen A."/>
            <person name="He G."/>
            <person name="Amirebrahimi M."/>
            <person name="Grigoriev I.V."/>
            <person name="Miller A.N."/>
        </authorList>
    </citation>
    <scope>NUCLEOTIDE SEQUENCE [LARGE SCALE GENOMIC DNA]</scope>
    <source>
        <strain evidence="1 2">B22-T-1</strain>
    </source>
</reference>
<dbReference type="AlphaFoldDB" id="A0A2T2ZUH7"/>
<gene>
    <name evidence="1" type="ORF">BD289DRAFT_445859</name>
</gene>
<proteinExistence type="predicted"/>